<evidence type="ECO:0000313" key="2">
    <source>
        <dbReference type="EMBL" id="VEB45348.1"/>
    </source>
</evidence>
<reference evidence="2 3" key="1">
    <citation type="submission" date="2018-12" db="EMBL/GenBank/DDBJ databases">
        <authorList>
            <consortium name="Pathogen Informatics"/>
        </authorList>
    </citation>
    <scope>NUCLEOTIDE SEQUENCE [LARGE SCALE GENOMIC DNA]</scope>
    <source>
        <strain evidence="2 3">NCTC9695</strain>
    </source>
</reference>
<evidence type="ECO:0000313" key="3">
    <source>
        <dbReference type="Proteomes" id="UP000275777"/>
    </source>
</evidence>
<dbReference type="EMBL" id="LR134182">
    <property type="protein sequence ID" value="VEB45348.1"/>
    <property type="molecule type" value="Genomic_DNA"/>
</dbReference>
<feature type="region of interest" description="Disordered" evidence="1">
    <location>
        <begin position="1"/>
        <end position="31"/>
    </location>
</feature>
<protein>
    <submittedName>
        <fullName evidence="2">Uncharacterized protein</fullName>
    </submittedName>
</protein>
<evidence type="ECO:0000256" key="1">
    <source>
        <dbReference type="SAM" id="MobiDB-lite"/>
    </source>
</evidence>
<gene>
    <name evidence="2" type="ORF">NCTC9695_05859</name>
</gene>
<dbReference type="Proteomes" id="UP000275777">
    <property type="component" value="Chromosome"/>
</dbReference>
<sequence length="91" mass="9734">MPASAATSRRKPSGFRNSRPQPSPDLPSAATAPRCVSLASEEMAVATSQWLGLSSSWAIRPKPQLSCSNSGLYNVPCRRLCLSISLPVYTL</sequence>
<proteinExistence type="predicted"/>
<organism evidence="2 3">
    <name type="scientific">Chromobacterium violaceum</name>
    <dbReference type="NCBI Taxonomy" id="536"/>
    <lineage>
        <taxon>Bacteria</taxon>
        <taxon>Pseudomonadati</taxon>
        <taxon>Pseudomonadota</taxon>
        <taxon>Betaproteobacteria</taxon>
        <taxon>Neisseriales</taxon>
        <taxon>Chromobacteriaceae</taxon>
        <taxon>Chromobacterium</taxon>
    </lineage>
</organism>
<dbReference type="AlphaFoldDB" id="A0A447TKD1"/>
<name>A0A447TKD1_CHRVL</name>
<accession>A0A447TKD1</accession>